<accession>A0A8C0VWT9</accession>
<dbReference type="AlphaFoldDB" id="A0A8C0VWT9"/>
<name>A0A8C0VWT9_CASCN</name>
<evidence type="ECO:0000313" key="2">
    <source>
        <dbReference type="Ensembl" id="ENSCCNP00000001083.1"/>
    </source>
</evidence>
<evidence type="ECO:0000256" key="1">
    <source>
        <dbReference type="SAM" id="Phobius"/>
    </source>
</evidence>
<dbReference type="Ensembl" id="ENSCCNT00000001400.1">
    <property type="protein sequence ID" value="ENSCCNP00000001083.1"/>
    <property type="gene ID" value="ENSCCNG00000001183.1"/>
</dbReference>
<reference evidence="2" key="1">
    <citation type="submission" date="2023-09" db="UniProtKB">
        <authorList>
            <consortium name="Ensembl"/>
        </authorList>
    </citation>
    <scope>IDENTIFICATION</scope>
</reference>
<organism evidence="2">
    <name type="scientific">Castor canadensis</name>
    <name type="common">American beaver</name>
    <dbReference type="NCBI Taxonomy" id="51338"/>
    <lineage>
        <taxon>Eukaryota</taxon>
        <taxon>Metazoa</taxon>
        <taxon>Chordata</taxon>
        <taxon>Craniata</taxon>
        <taxon>Vertebrata</taxon>
        <taxon>Euteleostomi</taxon>
        <taxon>Mammalia</taxon>
        <taxon>Eutheria</taxon>
        <taxon>Euarchontoglires</taxon>
        <taxon>Glires</taxon>
        <taxon>Rodentia</taxon>
        <taxon>Castorimorpha</taxon>
        <taxon>Castoridae</taxon>
        <taxon>Castor</taxon>
    </lineage>
</organism>
<keyword evidence="1" id="KW-0812">Transmembrane</keyword>
<feature type="transmembrane region" description="Helical" evidence="1">
    <location>
        <begin position="18"/>
        <end position="36"/>
    </location>
</feature>
<keyword evidence="1" id="KW-0472">Membrane</keyword>
<proteinExistence type="predicted"/>
<protein>
    <submittedName>
        <fullName evidence="2">Uncharacterized protein</fullName>
    </submittedName>
</protein>
<keyword evidence="1" id="KW-1133">Transmembrane helix</keyword>
<sequence>LSQTSKNAAMSFLLSKRAGQLCCVLGFSFFIATWNLHALNHHLQKSGSAEMSSVLNECVLGADTTVDLEETGSGCYLCGCKG</sequence>